<organism evidence="2 3">
    <name type="scientific">Neisseria lisongii</name>
    <dbReference type="NCBI Taxonomy" id="2912188"/>
    <lineage>
        <taxon>Bacteria</taxon>
        <taxon>Pseudomonadati</taxon>
        <taxon>Pseudomonadota</taxon>
        <taxon>Betaproteobacteria</taxon>
        <taxon>Neisseriales</taxon>
        <taxon>Neisseriaceae</taxon>
        <taxon>Neisseria</taxon>
    </lineage>
</organism>
<dbReference type="Proteomes" id="UP001201397">
    <property type="component" value="Unassembled WGS sequence"/>
</dbReference>
<comment type="caution">
    <text evidence="2">The sequence shown here is derived from an EMBL/GenBank/DDBJ whole genome shotgun (WGS) entry which is preliminary data.</text>
</comment>
<sequence>MKKTTKEFIAASILALSLPLTSVVAEAASTPNHTKINPYSDNPYNEEITVSEWKAKISEAHNPVIKKAGSIWLLDKDNLERVKKDPEIGARQVALFEAIRYMELWNEAVENPSMLPSSKNMRVAFCQFGKDHGIVDVDVYKMTLSDLQKQRKDWSKCDKNFQPTVQNIKKGLNKDKRLDPRLEQNKAKYIKPLP</sequence>
<feature type="signal peptide" evidence="1">
    <location>
        <begin position="1"/>
        <end position="27"/>
    </location>
</feature>
<reference evidence="2" key="1">
    <citation type="submission" date="2022-01" db="EMBL/GenBank/DDBJ databases">
        <title>Neisseria sp. ZJ104.</title>
        <authorList>
            <person name="Yang C."/>
        </authorList>
    </citation>
    <scope>NUCLEOTIDE SEQUENCE</scope>
    <source>
        <strain evidence="2">ZJ104</strain>
    </source>
</reference>
<dbReference type="EMBL" id="JAKKDL010000002">
    <property type="protein sequence ID" value="MCF7529016.1"/>
    <property type="molecule type" value="Genomic_DNA"/>
</dbReference>
<feature type="chain" id="PRO_5043352456" description="Secreted protein" evidence="1">
    <location>
        <begin position="28"/>
        <end position="194"/>
    </location>
</feature>
<name>A0AAW5AHA2_9NEIS</name>
<evidence type="ECO:0000313" key="2">
    <source>
        <dbReference type="EMBL" id="MCF7529016.1"/>
    </source>
</evidence>
<proteinExistence type="predicted"/>
<keyword evidence="1" id="KW-0732">Signal</keyword>
<evidence type="ECO:0008006" key="4">
    <source>
        <dbReference type="Google" id="ProtNLM"/>
    </source>
</evidence>
<accession>A0AAW5AHA2</accession>
<protein>
    <recommendedName>
        <fullName evidence="4">Secreted protein</fullName>
    </recommendedName>
</protein>
<gene>
    <name evidence="2" type="ORF">L4H06_02010</name>
</gene>
<dbReference type="AlphaFoldDB" id="A0AAW5AHA2"/>
<evidence type="ECO:0000313" key="3">
    <source>
        <dbReference type="Proteomes" id="UP001201397"/>
    </source>
</evidence>
<evidence type="ECO:0000256" key="1">
    <source>
        <dbReference type="SAM" id="SignalP"/>
    </source>
</evidence>
<dbReference type="RefSeq" id="WP_237092338.1">
    <property type="nucleotide sequence ID" value="NZ_JAKKDL010000002.1"/>
</dbReference>